<feature type="transmembrane region" description="Helical" evidence="1">
    <location>
        <begin position="340"/>
        <end position="369"/>
    </location>
</feature>
<dbReference type="EMBL" id="DS480392">
    <property type="protein sequence ID" value="EDO18207.1"/>
    <property type="molecule type" value="Genomic_DNA"/>
</dbReference>
<feature type="transmembrane region" description="Helical" evidence="1">
    <location>
        <begin position="419"/>
        <end position="435"/>
    </location>
</feature>
<reference evidence="2 3" key="1">
    <citation type="journal article" date="2007" name="Proc. Natl. Acad. Sci. U.S.A.">
        <title>Independent sorting-out of thousands of duplicated gene pairs in two yeast species descended from a whole-genome duplication.</title>
        <authorList>
            <person name="Scannell D.R."/>
            <person name="Frank A.C."/>
            <person name="Conant G.C."/>
            <person name="Byrne K.P."/>
            <person name="Woolfit M."/>
            <person name="Wolfe K.H."/>
        </authorList>
    </citation>
    <scope>NUCLEOTIDE SEQUENCE [LARGE SCALE GENOMIC DNA]</scope>
    <source>
        <strain evidence="3">ATCC 22028 / DSM 70294 / BCRC 21397 / CBS 2163 / NBRC 10782 / NRRL Y-8283 / UCD 57-17</strain>
    </source>
</reference>
<sequence length="578" mass="65214">MSILENLQRRLIDAGLLPKFLAALPKLSMLLVSVSVMLMLYLPMDGQFRRTYISENALMPSQAYSYFRETEWNILRGYRKEIEVLSSHSSIERNAIMSSWLEEFGLKTSVYKNQEYGDSLYGVFNAPRGDGTESMVLAVPWYNAEDEFNVSGAALGVSLARFLSRWPVWSKNIIVVFSENPREALRSWVEAYHTSLDLTGGSIEAAVVLDYPGVSDYFEYIEVHYNGYNGVLPNLDLVNIAISIAEHEGLKVSLHGLTPDEMGNGDYWSRLKMISLGTKNLALTGVREVYGNEAFSGWRIQALTLKARGDTNHDVTTFGRVAEAMFRSINNLLEKFHQSFFFYFLLAPRYFVSIGSYLPAAVVLSISFAVASIDSFVNNQYVSMVDSSYYNLLSFIFWAVSVIVCFFLGNSFTYYPQPLLLLLGNVVISTIPLAAPKNLSISEPLAYRLKTISFMYLSLVMTSLLVVNFPLAFGMGLFAYPMTLVMLNNTDNLRLKTRNSILLAISNPFIAFWLFITIVESKLDGIEAIYGLVDAWNKLGSWTWFIFCIGWFPSWILVAISALKVEQVQTEPNSKKHL</sequence>
<organism evidence="3">
    <name type="scientific">Vanderwaltozyma polyspora (strain ATCC 22028 / DSM 70294 / BCRC 21397 / CBS 2163 / NBRC 10782 / NRRL Y-8283 / UCD 57-17)</name>
    <name type="common">Kluyveromyces polysporus</name>
    <dbReference type="NCBI Taxonomy" id="436907"/>
    <lineage>
        <taxon>Eukaryota</taxon>
        <taxon>Fungi</taxon>
        <taxon>Dikarya</taxon>
        <taxon>Ascomycota</taxon>
        <taxon>Saccharomycotina</taxon>
        <taxon>Saccharomycetes</taxon>
        <taxon>Saccharomycetales</taxon>
        <taxon>Saccharomycetaceae</taxon>
        <taxon>Vanderwaltozyma</taxon>
    </lineage>
</organism>
<dbReference type="FunCoup" id="A7THP1">
    <property type="interactions" value="603"/>
</dbReference>
<gene>
    <name evidence="2" type="ORF">Kpol_543p37</name>
</gene>
<feature type="transmembrane region" description="Helical" evidence="1">
    <location>
        <begin position="539"/>
        <end position="563"/>
    </location>
</feature>
<dbReference type="InterPro" id="IPR007246">
    <property type="entry name" value="Gaa1"/>
</dbReference>
<dbReference type="PANTHER" id="PTHR13304:SF0">
    <property type="entry name" value="GLYCOSYLPHOSPHATIDYLINOSITOL ANCHOR ATTACHMENT 1 PROTEIN"/>
    <property type="match status" value="1"/>
</dbReference>
<dbReference type="Pfam" id="PF04114">
    <property type="entry name" value="Gaa1"/>
    <property type="match status" value="1"/>
</dbReference>
<dbReference type="OMA" id="RESEWNI"/>
<dbReference type="HOGENOM" id="CLU_007442_3_1_1"/>
<dbReference type="PhylomeDB" id="A7THP1"/>
<dbReference type="eggNOG" id="KOG3566">
    <property type="taxonomic scope" value="Eukaryota"/>
</dbReference>
<dbReference type="OrthoDB" id="445301at2759"/>
<feature type="transmembrane region" description="Helical" evidence="1">
    <location>
        <begin position="20"/>
        <end position="42"/>
    </location>
</feature>
<accession>A7THP1</accession>
<keyword evidence="1" id="KW-0472">Membrane</keyword>
<dbReference type="GO" id="GO:0042765">
    <property type="term" value="C:GPI-anchor transamidase complex"/>
    <property type="evidence" value="ECO:0007669"/>
    <property type="project" value="EnsemblFungi"/>
</dbReference>
<feature type="transmembrane region" description="Helical" evidence="1">
    <location>
        <begin position="455"/>
        <end position="480"/>
    </location>
</feature>
<proteinExistence type="predicted"/>
<evidence type="ECO:0000313" key="2">
    <source>
        <dbReference type="EMBL" id="EDO18207.1"/>
    </source>
</evidence>
<evidence type="ECO:0000256" key="1">
    <source>
        <dbReference type="SAM" id="Phobius"/>
    </source>
</evidence>
<dbReference type="InParanoid" id="A7THP1"/>
<dbReference type="STRING" id="436907.A7THP1"/>
<evidence type="ECO:0008006" key="4">
    <source>
        <dbReference type="Google" id="ProtNLM"/>
    </source>
</evidence>
<keyword evidence="1" id="KW-0812">Transmembrane</keyword>
<dbReference type="RefSeq" id="XP_001646065.1">
    <property type="nucleotide sequence ID" value="XM_001646015.1"/>
</dbReference>
<dbReference type="Proteomes" id="UP000000267">
    <property type="component" value="Unassembled WGS sequence"/>
</dbReference>
<keyword evidence="3" id="KW-1185">Reference proteome</keyword>
<protein>
    <recommendedName>
        <fullName evidence="4">GPI transamidase component GAA1</fullName>
    </recommendedName>
</protein>
<evidence type="ECO:0000313" key="3">
    <source>
        <dbReference type="Proteomes" id="UP000000267"/>
    </source>
</evidence>
<dbReference type="GO" id="GO:0016255">
    <property type="term" value="P:attachment of GPI anchor to protein"/>
    <property type="evidence" value="ECO:0007669"/>
    <property type="project" value="EnsemblFungi"/>
</dbReference>
<dbReference type="PANTHER" id="PTHR13304">
    <property type="entry name" value="GLYCOSYLPHOSPHATIDYLINOSITOL ANCHOR ATTACHMENT 1 PROTEIN"/>
    <property type="match status" value="1"/>
</dbReference>
<keyword evidence="1" id="KW-1133">Transmembrane helix</keyword>
<feature type="transmembrane region" description="Helical" evidence="1">
    <location>
        <begin position="389"/>
        <end position="407"/>
    </location>
</feature>
<dbReference type="PIRSF" id="PIRSF036762">
    <property type="entry name" value="GAA1"/>
    <property type="match status" value="1"/>
</dbReference>
<dbReference type="KEGG" id="vpo:Kpol_543p37"/>
<name>A7THP1_VANPO</name>
<dbReference type="AlphaFoldDB" id="A7THP1"/>
<dbReference type="GeneID" id="5546482"/>
<feature type="transmembrane region" description="Helical" evidence="1">
    <location>
        <begin position="501"/>
        <end position="519"/>
    </location>
</feature>